<organism evidence="8 9">
    <name type="scientific">Kolteria novifilia</name>
    <dbReference type="NCBI Taxonomy" id="2527975"/>
    <lineage>
        <taxon>Bacteria</taxon>
        <taxon>Pseudomonadati</taxon>
        <taxon>Planctomycetota</taxon>
        <taxon>Planctomycetia</taxon>
        <taxon>Kolteriales</taxon>
        <taxon>Kolteriaceae</taxon>
        <taxon>Kolteria</taxon>
    </lineage>
</organism>
<dbReference type="CDD" id="cd07989">
    <property type="entry name" value="LPLAT_AGPAT-like"/>
    <property type="match status" value="1"/>
</dbReference>
<feature type="transmembrane region" description="Helical" evidence="6">
    <location>
        <begin position="149"/>
        <end position="169"/>
    </location>
</feature>
<dbReference type="GO" id="GO:0016746">
    <property type="term" value="F:acyltransferase activity"/>
    <property type="evidence" value="ECO:0007669"/>
    <property type="project" value="InterPro"/>
</dbReference>
<dbReference type="InterPro" id="IPR036259">
    <property type="entry name" value="MFS_trans_sf"/>
</dbReference>
<dbReference type="InterPro" id="IPR000873">
    <property type="entry name" value="AMP-dep_synth/lig_dom"/>
</dbReference>
<feature type="transmembrane region" description="Helical" evidence="6">
    <location>
        <begin position="82"/>
        <end position="103"/>
    </location>
</feature>
<feature type="transmembrane region" description="Helical" evidence="6">
    <location>
        <begin position="355"/>
        <end position="381"/>
    </location>
</feature>
<dbReference type="PROSITE" id="PS00455">
    <property type="entry name" value="AMP_BINDING"/>
    <property type="match status" value="1"/>
</dbReference>
<keyword evidence="3 6" id="KW-0812">Transmembrane</keyword>
<keyword evidence="4 6" id="KW-1133">Transmembrane helix</keyword>
<evidence type="ECO:0000259" key="7">
    <source>
        <dbReference type="PROSITE" id="PS50850"/>
    </source>
</evidence>
<dbReference type="Pfam" id="PF00501">
    <property type="entry name" value="AMP-binding"/>
    <property type="match status" value="1"/>
</dbReference>
<dbReference type="Pfam" id="PF01553">
    <property type="entry name" value="Acyltransferase"/>
    <property type="match status" value="1"/>
</dbReference>
<evidence type="ECO:0000256" key="3">
    <source>
        <dbReference type="ARBA" id="ARBA00022692"/>
    </source>
</evidence>
<keyword evidence="2" id="KW-0436">Ligase</keyword>
<dbReference type="InterPro" id="IPR042099">
    <property type="entry name" value="ANL_N_sf"/>
</dbReference>
<protein>
    <submittedName>
        <fullName evidence="8">Bifunctional protein Aas</fullName>
    </submittedName>
</protein>
<dbReference type="EMBL" id="CP036279">
    <property type="protein sequence ID" value="QDU60792.1"/>
    <property type="molecule type" value="Genomic_DNA"/>
</dbReference>
<dbReference type="SMART" id="SM00563">
    <property type="entry name" value="PlsC"/>
    <property type="match status" value="1"/>
</dbReference>
<dbReference type="PROSITE" id="PS50850">
    <property type="entry name" value="MFS"/>
    <property type="match status" value="1"/>
</dbReference>
<dbReference type="GO" id="GO:0016405">
    <property type="term" value="F:CoA-ligase activity"/>
    <property type="evidence" value="ECO:0007669"/>
    <property type="project" value="TreeGrafter"/>
</dbReference>
<dbReference type="KEGG" id="knv:Pan216_16440"/>
<dbReference type="InterPro" id="IPR020845">
    <property type="entry name" value="AMP-binding_CS"/>
</dbReference>
<dbReference type="OrthoDB" id="9757771at2"/>
<feature type="transmembrane region" description="Helical" evidence="6">
    <location>
        <begin position="181"/>
        <end position="199"/>
    </location>
</feature>
<dbReference type="SUPFAM" id="SSF69593">
    <property type="entry name" value="Glycerol-3-phosphate (1)-acyltransferase"/>
    <property type="match status" value="1"/>
</dbReference>
<keyword evidence="9" id="KW-1185">Reference proteome</keyword>
<dbReference type="Gene3D" id="3.30.300.30">
    <property type="match status" value="1"/>
</dbReference>
<dbReference type="PANTHER" id="PTHR24096">
    <property type="entry name" value="LONG-CHAIN-FATTY-ACID--COA LIGASE"/>
    <property type="match status" value="1"/>
</dbReference>
<evidence type="ECO:0000256" key="2">
    <source>
        <dbReference type="ARBA" id="ARBA00022598"/>
    </source>
</evidence>
<dbReference type="PANTHER" id="PTHR24096:SF149">
    <property type="entry name" value="AMP-BINDING DOMAIN-CONTAINING PROTEIN-RELATED"/>
    <property type="match status" value="1"/>
</dbReference>
<dbReference type="GO" id="GO:0022857">
    <property type="term" value="F:transmembrane transporter activity"/>
    <property type="evidence" value="ECO:0007669"/>
    <property type="project" value="InterPro"/>
</dbReference>
<dbReference type="InterPro" id="IPR045851">
    <property type="entry name" value="AMP-bd_C_sf"/>
</dbReference>
<feature type="transmembrane region" description="Helical" evidence="6">
    <location>
        <begin position="54"/>
        <end position="75"/>
    </location>
</feature>
<evidence type="ECO:0000313" key="9">
    <source>
        <dbReference type="Proteomes" id="UP000317093"/>
    </source>
</evidence>
<dbReference type="Gene3D" id="3.40.50.12780">
    <property type="entry name" value="N-terminal domain of ligase-like"/>
    <property type="match status" value="1"/>
</dbReference>
<dbReference type="SUPFAM" id="SSF56801">
    <property type="entry name" value="Acetyl-CoA synthetase-like"/>
    <property type="match status" value="1"/>
</dbReference>
<dbReference type="AlphaFoldDB" id="A0A518B1G9"/>
<dbReference type="SUPFAM" id="SSF103473">
    <property type="entry name" value="MFS general substrate transporter"/>
    <property type="match status" value="1"/>
</dbReference>
<dbReference type="Pfam" id="PF07690">
    <property type="entry name" value="MFS_1"/>
    <property type="match status" value="1"/>
</dbReference>
<dbReference type="InterPro" id="IPR020846">
    <property type="entry name" value="MFS_dom"/>
</dbReference>
<feature type="transmembrane region" description="Helical" evidence="6">
    <location>
        <begin position="320"/>
        <end position="343"/>
    </location>
</feature>
<name>A0A518B1G9_9BACT</name>
<evidence type="ECO:0000313" key="8">
    <source>
        <dbReference type="EMBL" id="QDU60792.1"/>
    </source>
</evidence>
<proteinExistence type="inferred from homology"/>
<dbReference type="Proteomes" id="UP000317093">
    <property type="component" value="Chromosome"/>
</dbReference>
<feature type="domain" description="Major facilitator superfamily (MFS) profile" evidence="7">
    <location>
        <begin position="11"/>
        <end position="410"/>
    </location>
</feature>
<dbReference type="NCBIfam" id="NF006386">
    <property type="entry name" value="PRK08633.1"/>
    <property type="match status" value="1"/>
</dbReference>
<dbReference type="Gene3D" id="1.20.1250.20">
    <property type="entry name" value="MFS general substrate transporter like domains"/>
    <property type="match status" value="1"/>
</dbReference>
<feature type="transmembrane region" description="Helical" evidence="6">
    <location>
        <begin position="109"/>
        <end position="129"/>
    </location>
</feature>
<dbReference type="CDD" id="cd06173">
    <property type="entry name" value="MFS_MefA_like"/>
    <property type="match status" value="1"/>
</dbReference>
<accession>A0A518B1G9</accession>
<feature type="transmembrane region" description="Helical" evidence="6">
    <location>
        <begin position="229"/>
        <end position="248"/>
    </location>
</feature>
<comment type="similarity">
    <text evidence="1">Belongs to the ATP-dependent AMP-binding enzyme family.</text>
</comment>
<dbReference type="RefSeq" id="WP_145257182.1">
    <property type="nucleotide sequence ID" value="NZ_CP036279.1"/>
</dbReference>
<feature type="transmembrane region" description="Helical" evidence="6">
    <location>
        <begin position="296"/>
        <end position="314"/>
    </location>
</feature>
<evidence type="ECO:0000256" key="6">
    <source>
        <dbReference type="SAM" id="Phobius"/>
    </source>
</evidence>
<reference evidence="8 9" key="1">
    <citation type="submission" date="2019-02" db="EMBL/GenBank/DDBJ databases">
        <title>Deep-cultivation of Planctomycetes and their phenomic and genomic characterization uncovers novel biology.</title>
        <authorList>
            <person name="Wiegand S."/>
            <person name="Jogler M."/>
            <person name="Boedeker C."/>
            <person name="Pinto D."/>
            <person name="Vollmers J."/>
            <person name="Rivas-Marin E."/>
            <person name="Kohn T."/>
            <person name="Peeters S.H."/>
            <person name="Heuer A."/>
            <person name="Rast P."/>
            <person name="Oberbeckmann S."/>
            <person name="Bunk B."/>
            <person name="Jeske O."/>
            <person name="Meyerdierks A."/>
            <person name="Storesund J.E."/>
            <person name="Kallscheuer N."/>
            <person name="Luecker S."/>
            <person name="Lage O.M."/>
            <person name="Pohl T."/>
            <person name="Merkel B.J."/>
            <person name="Hornburger P."/>
            <person name="Mueller R.-W."/>
            <person name="Bruemmer F."/>
            <person name="Labrenz M."/>
            <person name="Spormann A.M."/>
            <person name="Op den Camp H."/>
            <person name="Overmann J."/>
            <person name="Amann R."/>
            <person name="Jetten M.S.M."/>
            <person name="Mascher T."/>
            <person name="Medema M.H."/>
            <person name="Devos D.P."/>
            <person name="Kaster A.-K."/>
            <person name="Ovreas L."/>
            <person name="Rohde M."/>
            <person name="Galperin M.Y."/>
            <person name="Jogler C."/>
        </authorList>
    </citation>
    <scope>NUCLEOTIDE SEQUENCE [LARGE SCALE GENOMIC DNA]</scope>
    <source>
        <strain evidence="8 9">Pan216</strain>
    </source>
</reference>
<keyword evidence="5 6" id="KW-0472">Membrane</keyword>
<feature type="transmembrane region" description="Helical" evidence="6">
    <location>
        <begin position="268"/>
        <end position="289"/>
    </location>
</feature>
<gene>
    <name evidence="8" type="primary">aas_1</name>
    <name evidence="8" type="ORF">Pan216_16440</name>
</gene>
<sequence>MNSSDRRLGGLLVAQFFGAFNDNAWKLIVAFLAMRALAAPGEAIEEAASQRQLTIAMIVFSIPYILASLPAGLLADRVSKRSVIIGMKVLELFLMGLGTYFLWSYPGGGWLALSILGLMGLQSAIFSPAKYGILPELLPHTSLSRGNGLLEMASFLAIVTGQFAGGFLLDTTARIGADATWMAGGVLTLFALVGLVASFRVPPVPAAGAQGGLLDSVATAWKEIRSDRILGLAVLGQIYFWSIASLVGQDVIVYAKASLELSDTSSTVTVTLVSLGIGLGSMLAARLSAAKVESGLLPIGATGLSLGLFFMGIVGPEFFLTLFAMTFIGISGGLIIVPLNALLQWRSTPDRRGAVIALTNLFVLIGVVGGSVASNVLSGIGLSAREIFIGAALVTTVGTIWATSLVPEACLRLIALLMTSTFYRLKVIDRDHVPETGGVLLVPNHVSFVDGILLMASIDRPIRFLAYAQFFDYKILGPMLKMIGAIPIASSGGAKETLRSLRRAGKYLDEGEVVCIFPEGQLSRTGMTQPFQRGMERIIKGRTSPIVPVHLDRLWGSIFSRADGRYFTKLPRRLPYPVTISFGEPVPAGTPIAEIRQRVVKLGQSAWKHRCHDHRPLHDAVVVQARRHPFRMLWADSSGTKRSALSAVASAVVLARLLEEEWKDQQRVGVLLPPCVAGAAVNTAASLSGKTSVNLNYTVGPSVLASAVEQSGIKTVVTNREFLQKARVTLPEDLEPIWVEDLPAKAGVVARLSAWAAALLLPVRALEVYCGATRKVEIDDVATIIFSSGSTGEPKGVMLTHENVGSNVEALSQVFHFQSKDRLLAILPQFHSFGYLSLWFAAANAIGQVFHPNPLDLRAIGGIVESFRCTLMLATPTFLQLYQRRIPPHQFGSLRLIITGAEKLPDRVRVGFEEQFGLRPLEGYGSTECSPVIAVSTPDFRGVSLFQRGSRRGSVGQPLPGVAVKIVDPDTREPVPTGESGMLLVKGPNVMKGYLGRDDLTAEVLNDGWYVTGDIAKLDEEGFLSITDRLSRFSKIGGEMVPHGRVEETLESLVDREGSTFAVTSVTNEAKGEQLAVLHTYDEEKIPDLLQQLKESGLPNLFIPRADQFISVEEIPLLGTGKTDLKRVKQVAQEALNGH</sequence>
<dbReference type="InterPro" id="IPR002123">
    <property type="entry name" value="Plipid/glycerol_acylTrfase"/>
</dbReference>
<evidence type="ECO:0000256" key="5">
    <source>
        <dbReference type="ARBA" id="ARBA00023136"/>
    </source>
</evidence>
<dbReference type="InterPro" id="IPR011701">
    <property type="entry name" value="MFS"/>
</dbReference>
<evidence type="ECO:0000256" key="1">
    <source>
        <dbReference type="ARBA" id="ARBA00006432"/>
    </source>
</evidence>
<evidence type="ECO:0000256" key="4">
    <source>
        <dbReference type="ARBA" id="ARBA00022989"/>
    </source>
</evidence>